<keyword evidence="4" id="KW-0560">Oxidoreductase</keyword>
<dbReference type="InterPro" id="IPR001732">
    <property type="entry name" value="UDP-Glc/GDP-Man_DH_N"/>
</dbReference>
<dbReference type="AlphaFoldDB" id="X0SP24"/>
<sequence length="290" mass="32478">FDIVSNPEFLREGSAVYDFIHPDKIVIGTTNPKALKIMQEIYRPLYLIDTPFVVTNPETAELIKYACNAFLATKITFINEIANLCDKVGADVHQIAKAMGLDGRISPKFLHPGPGYGGSCFPKDTDALCHFASICGYEFKLLKGAISANKRQKELMVDKIKHHLGDLKEKTIGILGLAFKQNTDDIRKSPAIDIIKLLLKEGAKIRCFDPLAMDNTKKILPNLTYCQDEYETAQDSDALVIATEWNQFRNLDLLEIKKLLKSPILLDLRNLYDPAKAKSLGFIYEGVGRK</sequence>
<comment type="similarity">
    <text evidence="2">Belongs to the UDP-glucose/GDP-mannose dehydrogenase family.</text>
</comment>
<evidence type="ECO:0000256" key="4">
    <source>
        <dbReference type="ARBA" id="ARBA00023002"/>
    </source>
</evidence>
<evidence type="ECO:0000256" key="5">
    <source>
        <dbReference type="ARBA" id="ARBA00023027"/>
    </source>
</evidence>
<dbReference type="InterPro" id="IPR017476">
    <property type="entry name" value="UDP-Glc/GDP-Man"/>
</dbReference>
<dbReference type="Pfam" id="PF03721">
    <property type="entry name" value="UDPG_MGDP_dh_N"/>
    <property type="match status" value="1"/>
</dbReference>
<evidence type="ECO:0000256" key="2">
    <source>
        <dbReference type="ARBA" id="ARBA00006601"/>
    </source>
</evidence>
<dbReference type="GO" id="GO:0000271">
    <property type="term" value="P:polysaccharide biosynthetic process"/>
    <property type="evidence" value="ECO:0007669"/>
    <property type="project" value="InterPro"/>
</dbReference>
<dbReference type="InterPro" id="IPR036220">
    <property type="entry name" value="UDP-Glc/GDP-Man_DH_C_sf"/>
</dbReference>
<dbReference type="InterPro" id="IPR036291">
    <property type="entry name" value="NAD(P)-bd_dom_sf"/>
</dbReference>
<dbReference type="InterPro" id="IPR014026">
    <property type="entry name" value="UDP-Glc/GDP-Man_DH_dimer"/>
</dbReference>
<evidence type="ECO:0000256" key="1">
    <source>
        <dbReference type="ARBA" id="ARBA00004701"/>
    </source>
</evidence>
<dbReference type="PIRSF" id="PIRSF500134">
    <property type="entry name" value="UDPglc_DH_bac"/>
    <property type="match status" value="1"/>
</dbReference>
<name>X0SP24_9ZZZZ</name>
<evidence type="ECO:0000259" key="7">
    <source>
        <dbReference type="SMART" id="SM00984"/>
    </source>
</evidence>
<dbReference type="SUPFAM" id="SSF48179">
    <property type="entry name" value="6-phosphogluconate dehydrogenase C-terminal domain-like"/>
    <property type="match status" value="1"/>
</dbReference>
<evidence type="ECO:0000256" key="3">
    <source>
        <dbReference type="ARBA" id="ARBA00012954"/>
    </source>
</evidence>
<dbReference type="GO" id="GO:0003979">
    <property type="term" value="F:UDP-glucose 6-dehydrogenase activity"/>
    <property type="evidence" value="ECO:0007669"/>
    <property type="project" value="UniProtKB-EC"/>
</dbReference>
<feature type="domain" description="UDP-glucose/GDP-mannose dehydrogenase C-terminal" evidence="7">
    <location>
        <begin position="173"/>
        <end position="274"/>
    </location>
</feature>
<dbReference type="NCBIfam" id="TIGR03026">
    <property type="entry name" value="NDP-sugDHase"/>
    <property type="match status" value="1"/>
</dbReference>
<dbReference type="UniPathway" id="UPA00038">
    <property type="reaction ID" value="UER00491"/>
</dbReference>
<comment type="catalytic activity">
    <reaction evidence="6">
        <text>UDP-alpha-D-glucose + 2 NAD(+) + H2O = UDP-alpha-D-glucuronate + 2 NADH + 3 H(+)</text>
        <dbReference type="Rhea" id="RHEA:23596"/>
        <dbReference type="ChEBI" id="CHEBI:15377"/>
        <dbReference type="ChEBI" id="CHEBI:15378"/>
        <dbReference type="ChEBI" id="CHEBI:57540"/>
        <dbReference type="ChEBI" id="CHEBI:57945"/>
        <dbReference type="ChEBI" id="CHEBI:58052"/>
        <dbReference type="ChEBI" id="CHEBI:58885"/>
        <dbReference type="EC" id="1.1.1.22"/>
    </reaction>
</comment>
<accession>X0SP24</accession>
<feature type="non-terminal residue" evidence="8">
    <location>
        <position position="1"/>
    </location>
</feature>
<proteinExistence type="inferred from homology"/>
<dbReference type="Gene3D" id="1.20.5.100">
    <property type="entry name" value="Cytochrome c1, transmembrane anchor, C-terminal"/>
    <property type="match status" value="1"/>
</dbReference>
<organism evidence="8">
    <name type="scientific">marine sediment metagenome</name>
    <dbReference type="NCBI Taxonomy" id="412755"/>
    <lineage>
        <taxon>unclassified sequences</taxon>
        <taxon>metagenomes</taxon>
        <taxon>ecological metagenomes</taxon>
    </lineage>
</organism>
<dbReference type="GO" id="GO:0006065">
    <property type="term" value="P:UDP-glucuronate biosynthetic process"/>
    <property type="evidence" value="ECO:0007669"/>
    <property type="project" value="UniProtKB-UniPathway"/>
</dbReference>
<dbReference type="InterPro" id="IPR028357">
    <property type="entry name" value="UDPglc_DH_bac"/>
</dbReference>
<dbReference type="InterPro" id="IPR014027">
    <property type="entry name" value="UDP-Glc/GDP-Man_DH_C"/>
</dbReference>
<protein>
    <recommendedName>
        <fullName evidence="3">UDP-glucose 6-dehydrogenase</fullName>
        <ecNumber evidence="3">1.1.1.22</ecNumber>
    </recommendedName>
</protein>
<dbReference type="InterPro" id="IPR008927">
    <property type="entry name" value="6-PGluconate_DH-like_C_sf"/>
</dbReference>
<comment type="caution">
    <text evidence="8">The sequence shown here is derived from an EMBL/GenBank/DDBJ whole genome shotgun (WGS) entry which is preliminary data.</text>
</comment>
<dbReference type="EMBL" id="BARS01007005">
    <property type="protein sequence ID" value="GAF76886.1"/>
    <property type="molecule type" value="Genomic_DNA"/>
</dbReference>
<dbReference type="GO" id="GO:0051287">
    <property type="term" value="F:NAD binding"/>
    <property type="evidence" value="ECO:0007669"/>
    <property type="project" value="InterPro"/>
</dbReference>
<reference evidence="8" key="1">
    <citation type="journal article" date="2014" name="Front. Microbiol.">
        <title>High frequency of phylogenetically diverse reductive dehalogenase-homologous genes in deep subseafloor sedimentary metagenomes.</title>
        <authorList>
            <person name="Kawai M."/>
            <person name="Futagami T."/>
            <person name="Toyoda A."/>
            <person name="Takaki Y."/>
            <person name="Nishi S."/>
            <person name="Hori S."/>
            <person name="Arai W."/>
            <person name="Tsubouchi T."/>
            <person name="Morono Y."/>
            <person name="Uchiyama I."/>
            <person name="Ito T."/>
            <person name="Fujiyama A."/>
            <person name="Inagaki F."/>
            <person name="Takami H."/>
        </authorList>
    </citation>
    <scope>NUCLEOTIDE SEQUENCE</scope>
    <source>
        <strain evidence="8">Expedition CK06-06</strain>
    </source>
</reference>
<dbReference type="PANTHER" id="PTHR43750:SF3">
    <property type="entry name" value="UDP-GLUCOSE 6-DEHYDROGENASE TUAD"/>
    <property type="match status" value="1"/>
</dbReference>
<comment type="pathway">
    <text evidence="1">Nucleotide-sugar biosynthesis; UDP-alpha-D-glucuronate biosynthesis; UDP-alpha-D-glucuronate from UDP-alpha-D-glucose: step 1/1.</text>
</comment>
<gene>
    <name evidence="8" type="ORF">S01H1_13568</name>
</gene>
<dbReference type="SMART" id="SM00984">
    <property type="entry name" value="UDPG_MGDP_dh_C"/>
    <property type="match status" value="1"/>
</dbReference>
<dbReference type="PIRSF" id="PIRSF000124">
    <property type="entry name" value="UDPglc_GDPman_dh"/>
    <property type="match status" value="1"/>
</dbReference>
<dbReference type="PANTHER" id="PTHR43750">
    <property type="entry name" value="UDP-GLUCOSE 6-DEHYDROGENASE TUAD"/>
    <property type="match status" value="1"/>
</dbReference>
<evidence type="ECO:0000313" key="8">
    <source>
        <dbReference type="EMBL" id="GAF76886.1"/>
    </source>
</evidence>
<keyword evidence="5" id="KW-0520">NAD</keyword>
<dbReference type="Pfam" id="PF00984">
    <property type="entry name" value="UDPG_MGDP_dh"/>
    <property type="match status" value="1"/>
</dbReference>
<dbReference type="Gene3D" id="3.40.50.720">
    <property type="entry name" value="NAD(P)-binding Rossmann-like Domain"/>
    <property type="match status" value="2"/>
</dbReference>
<evidence type="ECO:0000256" key="6">
    <source>
        <dbReference type="ARBA" id="ARBA00047473"/>
    </source>
</evidence>
<dbReference type="SUPFAM" id="SSF52413">
    <property type="entry name" value="UDP-glucose/GDP-mannose dehydrogenase C-terminal domain"/>
    <property type="match status" value="1"/>
</dbReference>
<dbReference type="Pfam" id="PF03720">
    <property type="entry name" value="UDPG_MGDP_dh_C"/>
    <property type="match status" value="1"/>
</dbReference>
<dbReference type="SUPFAM" id="SSF51735">
    <property type="entry name" value="NAD(P)-binding Rossmann-fold domains"/>
    <property type="match status" value="1"/>
</dbReference>
<dbReference type="EC" id="1.1.1.22" evidence="3"/>